<dbReference type="PANTHER" id="PTHR43236:SF2">
    <property type="entry name" value="BLL0069 PROTEIN"/>
    <property type="match status" value="1"/>
</dbReference>
<dbReference type="InterPro" id="IPR010359">
    <property type="entry name" value="IrrE_HExxH"/>
</dbReference>
<evidence type="ECO:0000313" key="3">
    <source>
        <dbReference type="Proteomes" id="UP000094056"/>
    </source>
</evidence>
<accession>A0A1E3XF41</accession>
<dbReference type="Pfam" id="PF06114">
    <property type="entry name" value="Peptidase_M78"/>
    <property type="match status" value="1"/>
</dbReference>
<dbReference type="AlphaFoldDB" id="A0A1E3XF41"/>
<organism evidence="2 3">
    <name type="scientific">Candidatus Scalindua rubra</name>
    <dbReference type="NCBI Taxonomy" id="1872076"/>
    <lineage>
        <taxon>Bacteria</taxon>
        <taxon>Pseudomonadati</taxon>
        <taxon>Planctomycetota</taxon>
        <taxon>Candidatus Brocadiia</taxon>
        <taxon>Candidatus Brocadiales</taxon>
        <taxon>Candidatus Scalinduaceae</taxon>
        <taxon>Candidatus Scalindua</taxon>
    </lineage>
</organism>
<evidence type="ECO:0000313" key="2">
    <source>
        <dbReference type="EMBL" id="ODS34252.1"/>
    </source>
</evidence>
<reference evidence="2 3" key="1">
    <citation type="submission" date="2016-07" db="EMBL/GenBank/DDBJ databases">
        <title>Draft genome of Scalindua rubra, obtained from a brine-seawater interface in the Red Sea, sheds light on salt adaptation in anammox bacteria.</title>
        <authorList>
            <person name="Speth D.R."/>
            <person name="Lagkouvardos I."/>
            <person name="Wang Y."/>
            <person name="Qian P.-Y."/>
            <person name="Dutilh B.E."/>
            <person name="Jetten M.S."/>
        </authorList>
    </citation>
    <scope>NUCLEOTIDE SEQUENCE [LARGE SCALE GENOMIC DNA]</scope>
    <source>
        <strain evidence="2">BSI-1</strain>
    </source>
</reference>
<sequence>MESDLEIPIISYEGIRNSADNFLKQYHPSRDIPIPIEEIIEFQMRKDIIPLIGLHQSFEVYGFTSSDLSSIYVDEFVYKSRPGRYRFTLAHEVGHIVLHKEIYQKAKFQGIKEWKDFINSISDDKHSWLEYQSYAFGGLVLVPHEHLEKLTQSYVKFVRENKISLKENWDYVWDRIAAKLAKDFGVSTQVVEKRLGKDKIQEKYI</sequence>
<proteinExistence type="predicted"/>
<name>A0A1E3XF41_9BACT</name>
<dbReference type="PANTHER" id="PTHR43236">
    <property type="entry name" value="ANTITOXIN HIGA1"/>
    <property type="match status" value="1"/>
</dbReference>
<evidence type="ECO:0000259" key="1">
    <source>
        <dbReference type="Pfam" id="PF06114"/>
    </source>
</evidence>
<comment type="caution">
    <text evidence="2">The sequence shown here is derived from an EMBL/GenBank/DDBJ whole genome shotgun (WGS) entry which is preliminary data.</text>
</comment>
<dbReference type="InterPro" id="IPR052345">
    <property type="entry name" value="Rad_response_metalloprotease"/>
</dbReference>
<feature type="domain" description="IrrE N-terminal-like" evidence="1">
    <location>
        <begin position="81"/>
        <end position="195"/>
    </location>
</feature>
<dbReference type="Gene3D" id="1.10.10.2910">
    <property type="match status" value="1"/>
</dbReference>
<dbReference type="Proteomes" id="UP000094056">
    <property type="component" value="Unassembled WGS sequence"/>
</dbReference>
<protein>
    <recommendedName>
        <fullName evidence="1">IrrE N-terminal-like domain-containing protein</fullName>
    </recommendedName>
</protein>
<gene>
    <name evidence="2" type="ORF">SCARUB_00626</name>
</gene>
<dbReference type="EMBL" id="MAYW01000010">
    <property type="protein sequence ID" value="ODS34252.1"/>
    <property type="molecule type" value="Genomic_DNA"/>
</dbReference>